<evidence type="ECO:0000256" key="2">
    <source>
        <dbReference type="ARBA" id="ARBA00022801"/>
    </source>
</evidence>
<gene>
    <name evidence="13" type="ORF">METBISCDRAFT_25793</name>
</gene>
<accession>A0A4P9ZGQ1</accession>
<dbReference type="InterPro" id="IPR027417">
    <property type="entry name" value="P-loop_NTPase"/>
</dbReference>
<evidence type="ECO:0000256" key="3">
    <source>
        <dbReference type="ARBA" id="ARBA00022806"/>
    </source>
</evidence>
<evidence type="ECO:0000256" key="9">
    <source>
        <dbReference type="PROSITE-ProRule" id="PRU00560"/>
    </source>
</evidence>
<dbReference type="SUPFAM" id="SSF52540">
    <property type="entry name" value="P-loop containing nucleoside triphosphate hydrolases"/>
    <property type="match status" value="1"/>
</dbReference>
<comment type="catalytic activity">
    <reaction evidence="8">
        <text>ATP + H2O = ADP + phosphate + H(+)</text>
        <dbReference type="Rhea" id="RHEA:13065"/>
        <dbReference type="ChEBI" id="CHEBI:15377"/>
        <dbReference type="ChEBI" id="CHEBI:15378"/>
        <dbReference type="ChEBI" id="CHEBI:30616"/>
        <dbReference type="ChEBI" id="CHEBI:43474"/>
        <dbReference type="ChEBI" id="CHEBI:456216"/>
        <dbReference type="EC" id="5.6.2.4"/>
    </reaction>
</comment>
<dbReference type="InterPro" id="IPR014017">
    <property type="entry name" value="DNA_helicase_UvrD-like_C"/>
</dbReference>
<dbReference type="EMBL" id="ML004432">
    <property type="protein sequence ID" value="RKP32276.1"/>
    <property type="molecule type" value="Genomic_DNA"/>
</dbReference>
<keyword evidence="5" id="KW-0413">Isomerase</keyword>
<evidence type="ECO:0000256" key="4">
    <source>
        <dbReference type="ARBA" id="ARBA00022840"/>
    </source>
</evidence>
<dbReference type="GO" id="GO:0003677">
    <property type="term" value="F:DNA binding"/>
    <property type="evidence" value="ECO:0007669"/>
    <property type="project" value="InterPro"/>
</dbReference>
<evidence type="ECO:0000259" key="12">
    <source>
        <dbReference type="PROSITE" id="PS51217"/>
    </source>
</evidence>
<dbReference type="GO" id="GO:0005524">
    <property type="term" value="F:ATP binding"/>
    <property type="evidence" value="ECO:0007669"/>
    <property type="project" value="UniProtKB-UniRule"/>
</dbReference>
<evidence type="ECO:0000313" key="14">
    <source>
        <dbReference type="Proteomes" id="UP000268321"/>
    </source>
</evidence>
<dbReference type="Pfam" id="PF13361">
    <property type="entry name" value="UvrD_C"/>
    <property type="match status" value="1"/>
</dbReference>
<comment type="catalytic activity">
    <reaction evidence="6">
        <text>Couples ATP hydrolysis with the unwinding of duplex DNA by translocating in the 3'-5' direction.</text>
        <dbReference type="EC" id="5.6.2.4"/>
    </reaction>
</comment>
<dbReference type="CDD" id="cd17932">
    <property type="entry name" value="DEXQc_UvrD"/>
    <property type="match status" value="1"/>
</dbReference>
<feature type="region of interest" description="Disordered" evidence="10">
    <location>
        <begin position="1"/>
        <end position="27"/>
    </location>
</feature>
<sequence>MCSDALSTGPNVRALSPQPTSMEADPGADAEFTEKDLVATELRPASVDPTAATNATETHISVTESQEAVIKHPHRVSEILCVRAGPGSGKTFTLVARIAELTQRGIHPNEILVLSMANRSIDALRKSLCRLLDTEKEQLVVFSTFHSFCGSLLDTHRSTDAKRPRVASAKTMRMFAEFFLKKLVCLRGTSIGTAVGVRTMADFLPQLISGRISVRDVAEKHKINPEYLLHVVRHLRLCGIAVYDDIISDAVRLLNNSADAYHNAPDSQTAHACLLPDVARYKVVIVDEFQDIYPLLLEAIRAIVNYPTLGSADRSKHLTVAGDPFQCIYEFLGSSATYGDTLREEFPHLEIVHRTLDESFRCTHNILNAAAHVANERGLHLASLRPVGHGCTPTLYSATDSDTEAKWVTDEIVRLICLLGGAIQPRDIAVLGFTNRQMEQFHHMFRERTGLMNHRIRSDSEWPNSVLSVFGALAVVASGLSHASFDLAALLVSLDKAKGARQRITSLFVESLDDAEFAERPDFFERYLRHQLANTGSGTAASKHKLDPRQREWLRAVEELLDVVAAERSAVQEMHNEHWLRYGPSELAQFFRKAAILSLVRKHLNQASFSSSAVAEELLQSLNNTIHLLYHRYADLDETRAPTFLEFFAANYDSEVPAAGANSVELSTIHSAKGLEYLVVFVLGAHQRGPSVILPWNAVLAPRRPADDSAFGNKQSRLLYVAMTRARSLLYVGITRDLASTRLAPVFSTALPHLNLDELRAYDASSVARRAWKVQGKDSTGTPWSGVNVRPASVLPFFCADVGRQMPGPSKFAQGFKTYKFYRLQQRYCTLLSRYVFRPTAVQKGLHRAVCRFSKVLVGALLYKF</sequence>
<dbReference type="PANTHER" id="PTHR11070">
    <property type="entry name" value="UVRD / RECB / PCRA DNA HELICASE FAMILY MEMBER"/>
    <property type="match status" value="1"/>
</dbReference>
<dbReference type="AlphaFoldDB" id="A0A4P9ZGQ1"/>
<reference evidence="14" key="1">
    <citation type="journal article" date="2018" name="Nat. Microbiol.">
        <title>Leveraging single-cell genomics to expand the fungal tree of life.</title>
        <authorList>
            <person name="Ahrendt S.R."/>
            <person name="Quandt C.A."/>
            <person name="Ciobanu D."/>
            <person name="Clum A."/>
            <person name="Salamov A."/>
            <person name="Andreopoulos B."/>
            <person name="Cheng J.F."/>
            <person name="Woyke T."/>
            <person name="Pelin A."/>
            <person name="Henrissat B."/>
            <person name="Reynolds N.K."/>
            <person name="Benny G.L."/>
            <person name="Smith M.E."/>
            <person name="James T.Y."/>
            <person name="Grigoriev I.V."/>
        </authorList>
    </citation>
    <scope>NUCLEOTIDE SEQUENCE [LARGE SCALE GENOMIC DNA]</scope>
    <source>
        <strain evidence="14">Baker2002</strain>
    </source>
</reference>
<feature type="domain" description="UvrD-like helicase C-terminal" evidence="12">
    <location>
        <begin position="364"/>
        <end position="674"/>
    </location>
</feature>
<dbReference type="GO" id="GO:0016787">
    <property type="term" value="F:hydrolase activity"/>
    <property type="evidence" value="ECO:0007669"/>
    <property type="project" value="UniProtKB-UniRule"/>
</dbReference>
<dbReference type="InterPro" id="IPR014016">
    <property type="entry name" value="UvrD-like_ATP-bd"/>
</dbReference>
<dbReference type="GO" id="GO:0005634">
    <property type="term" value="C:nucleus"/>
    <property type="evidence" value="ECO:0007669"/>
    <property type="project" value="TreeGrafter"/>
</dbReference>
<dbReference type="InterPro" id="IPR000212">
    <property type="entry name" value="DNA_helicase_UvrD/REP"/>
</dbReference>
<keyword evidence="2 9" id="KW-0378">Hydrolase</keyword>
<proteinExistence type="predicted"/>
<keyword evidence="1 9" id="KW-0547">Nucleotide-binding</keyword>
<dbReference type="GO" id="GO:0043138">
    <property type="term" value="F:3'-5' DNA helicase activity"/>
    <property type="evidence" value="ECO:0007669"/>
    <property type="project" value="UniProtKB-EC"/>
</dbReference>
<feature type="binding site" evidence="9">
    <location>
        <begin position="84"/>
        <end position="91"/>
    </location>
    <ligand>
        <name>ATP</name>
        <dbReference type="ChEBI" id="CHEBI:30616"/>
    </ligand>
</feature>
<dbReference type="EC" id="5.6.2.4" evidence="7"/>
<dbReference type="Gene3D" id="3.40.50.300">
    <property type="entry name" value="P-loop containing nucleotide triphosphate hydrolases"/>
    <property type="match status" value="4"/>
</dbReference>
<evidence type="ECO:0000256" key="7">
    <source>
        <dbReference type="ARBA" id="ARBA00034808"/>
    </source>
</evidence>
<dbReference type="OrthoDB" id="1470711at2759"/>
<dbReference type="PROSITE" id="PS51217">
    <property type="entry name" value="UVRD_HELICASE_CTER"/>
    <property type="match status" value="1"/>
</dbReference>
<dbReference type="PANTHER" id="PTHR11070:SF46">
    <property type="entry name" value="ATP-DEPENDENT DNA HELICASE HMI1, MITOCHONDRIAL"/>
    <property type="match status" value="1"/>
</dbReference>
<dbReference type="Proteomes" id="UP000268321">
    <property type="component" value="Unassembled WGS sequence"/>
</dbReference>
<name>A0A4P9ZGQ1_9ASCO</name>
<evidence type="ECO:0000259" key="11">
    <source>
        <dbReference type="PROSITE" id="PS51198"/>
    </source>
</evidence>
<keyword evidence="3 9" id="KW-0347">Helicase</keyword>
<evidence type="ECO:0000256" key="5">
    <source>
        <dbReference type="ARBA" id="ARBA00023235"/>
    </source>
</evidence>
<evidence type="ECO:0000313" key="13">
    <source>
        <dbReference type="EMBL" id="RKP32276.1"/>
    </source>
</evidence>
<feature type="domain" description="UvrD-like helicase ATP-binding" evidence="11">
    <location>
        <begin position="63"/>
        <end position="363"/>
    </location>
</feature>
<dbReference type="Pfam" id="PF00580">
    <property type="entry name" value="UvrD-helicase"/>
    <property type="match status" value="1"/>
</dbReference>
<organism evidence="13 14">
    <name type="scientific">Metschnikowia bicuspidata</name>
    <dbReference type="NCBI Taxonomy" id="27322"/>
    <lineage>
        <taxon>Eukaryota</taxon>
        <taxon>Fungi</taxon>
        <taxon>Dikarya</taxon>
        <taxon>Ascomycota</taxon>
        <taxon>Saccharomycotina</taxon>
        <taxon>Pichiomycetes</taxon>
        <taxon>Metschnikowiaceae</taxon>
        <taxon>Metschnikowia</taxon>
    </lineage>
</organism>
<protein>
    <recommendedName>
        <fullName evidence="7">DNA 3'-5' helicase</fullName>
        <ecNumber evidence="7">5.6.2.4</ecNumber>
    </recommendedName>
</protein>
<feature type="compositionally biased region" description="Polar residues" evidence="10">
    <location>
        <begin position="1"/>
        <end position="10"/>
    </location>
</feature>
<dbReference type="PROSITE" id="PS51198">
    <property type="entry name" value="UVRD_HELICASE_ATP_BIND"/>
    <property type="match status" value="1"/>
</dbReference>
<keyword evidence="4 9" id="KW-0067">ATP-binding</keyword>
<evidence type="ECO:0000256" key="6">
    <source>
        <dbReference type="ARBA" id="ARBA00034617"/>
    </source>
</evidence>
<keyword evidence="14" id="KW-1185">Reference proteome</keyword>
<dbReference type="GO" id="GO:0000725">
    <property type="term" value="P:recombinational repair"/>
    <property type="evidence" value="ECO:0007669"/>
    <property type="project" value="TreeGrafter"/>
</dbReference>
<evidence type="ECO:0000256" key="8">
    <source>
        <dbReference type="ARBA" id="ARBA00048988"/>
    </source>
</evidence>
<evidence type="ECO:0000256" key="1">
    <source>
        <dbReference type="ARBA" id="ARBA00022741"/>
    </source>
</evidence>
<evidence type="ECO:0000256" key="10">
    <source>
        <dbReference type="SAM" id="MobiDB-lite"/>
    </source>
</evidence>